<dbReference type="InterPro" id="IPR010179">
    <property type="entry name" value="CRISPR-assoc_prot_Cse3"/>
</dbReference>
<evidence type="ECO:0000256" key="1">
    <source>
        <dbReference type="SAM" id="MobiDB-lite"/>
    </source>
</evidence>
<dbReference type="SUPFAM" id="SSF117987">
    <property type="entry name" value="CRISPR-associated protein"/>
    <property type="match status" value="2"/>
</dbReference>
<reference evidence="2 3" key="1">
    <citation type="submission" date="2018-09" db="EMBL/GenBank/DDBJ databases">
        <title>Optimization and identification of Corynebacterium falsenii FN1-14 from fish paste.</title>
        <authorList>
            <person name="Daroonpunt R."/>
            <person name="Tanasupawat S."/>
        </authorList>
    </citation>
    <scope>NUCLEOTIDE SEQUENCE [LARGE SCALE GENOMIC DNA]</scope>
    <source>
        <strain evidence="2 3">FN1-14</strain>
    </source>
</reference>
<dbReference type="OrthoDB" id="9795689at2"/>
<dbReference type="Pfam" id="PF08798">
    <property type="entry name" value="CRISPR_assoc"/>
    <property type="match status" value="1"/>
</dbReference>
<name>A0A418Q648_9CORY</name>
<sequence length="218" mass="24587">MYLSRMELHPRRRGARELLSSPGKMHGAVMDAFPRDLINEKRVLWRVDTLSDRSLLYIVSPDKPSFEHIQEQAGWANEQSWAIRDYTPLLQGIMRGQTYAFRLTANPTHTVTLENGQKKRLAHVTVKQQTQWLVDRAESMGLVFPEAEDWQNQPALSVVGRDMAKFPRKGKTVTISKVTYEGLLEVRHADALRSVLTDGIGRAKAYGCGLLTLASVTG</sequence>
<gene>
    <name evidence="2" type="primary">cas6e</name>
    <name evidence="2" type="ORF">D3M95_08245</name>
</gene>
<protein>
    <submittedName>
        <fullName evidence="2">Type I-E CRISPR-associated protein Cas6/Cse3/CasE</fullName>
    </submittedName>
</protein>
<dbReference type="STRING" id="1451189.CFAL_01915"/>
<dbReference type="NCBIfam" id="TIGR01907">
    <property type="entry name" value="casE_Cse3"/>
    <property type="match status" value="1"/>
</dbReference>
<feature type="region of interest" description="Disordered" evidence="1">
    <location>
        <begin position="1"/>
        <end position="21"/>
    </location>
</feature>
<dbReference type="AlphaFoldDB" id="A0A418Q648"/>
<dbReference type="SMART" id="SM01101">
    <property type="entry name" value="CRISPR_assoc"/>
    <property type="match status" value="1"/>
</dbReference>
<dbReference type="EMBL" id="QXJK01000008">
    <property type="protein sequence ID" value="RIX34298.1"/>
    <property type="molecule type" value="Genomic_DNA"/>
</dbReference>
<proteinExistence type="predicted"/>
<dbReference type="Gene3D" id="3.30.70.1200">
    <property type="entry name" value="Crispr-associated protein, domain 1"/>
    <property type="match status" value="1"/>
</dbReference>
<keyword evidence="3" id="KW-1185">Reference proteome</keyword>
<dbReference type="Gene3D" id="3.30.70.1210">
    <property type="entry name" value="Crispr-associated protein, domain 2"/>
    <property type="match status" value="1"/>
</dbReference>
<dbReference type="RefSeq" id="WP_119664992.1">
    <property type="nucleotide sequence ID" value="NZ_JAQPSN010000005.1"/>
</dbReference>
<comment type="caution">
    <text evidence="2">The sequence shown here is derived from an EMBL/GenBank/DDBJ whole genome shotgun (WGS) entry which is preliminary data.</text>
</comment>
<accession>A0A418Q648</accession>
<evidence type="ECO:0000313" key="3">
    <source>
        <dbReference type="Proteomes" id="UP000285278"/>
    </source>
</evidence>
<dbReference type="CDD" id="cd09727">
    <property type="entry name" value="Cas6_I-E"/>
    <property type="match status" value="1"/>
</dbReference>
<dbReference type="Proteomes" id="UP000285278">
    <property type="component" value="Unassembled WGS sequence"/>
</dbReference>
<organism evidence="2 3">
    <name type="scientific">Corynebacterium falsenii</name>
    <dbReference type="NCBI Taxonomy" id="108486"/>
    <lineage>
        <taxon>Bacteria</taxon>
        <taxon>Bacillati</taxon>
        <taxon>Actinomycetota</taxon>
        <taxon>Actinomycetes</taxon>
        <taxon>Mycobacteriales</taxon>
        <taxon>Corynebacteriaceae</taxon>
        <taxon>Corynebacterium</taxon>
    </lineage>
</organism>
<evidence type="ECO:0000313" key="2">
    <source>
        <dbReference type="EMBL" id="RIX34298.1"/>
    </source>
</evidence>